<organism evidence="2">
    <name type="scientific">bioreactor metagenome</name>
    <dbReference type="NCBI Taxonomy" id="1076179"/>
    <lineage>
        <taxon>unclassified sequences</taxon>
        <taxon>metagenomes</taxon>
        <taxon>ecological metagenomes</taxon>
    </lineage>
</organism>
<keyword evidence="1" id="KW-0472">Membrane</keyword>
<gene>
    <name evidence="2" type="ORF">SDC9_160929</name>
</gene>
<proteinExistence type="predicted"/>
<name>A0A645FGZ6_9ZZZZ</name>
<dbReference type="EMBL" id="VSSQ01060123">
    <property type="protein sequence ID" value="MPN13607.1"/>
    <property type="molecule type" value="Genomic_DNA"/>
</dbReference>
<keyword evidence="1" id="KW-0812">Transmembrane</keyword>
<protein>
    <recommendedName>
        <fullName evidence="3">NAD-specific glutamate dehydrogenase</fullName>
    </recommendedName>
</protein>
<sequence>MDVTRHDADLHFVRGDQARAVRAEQQGLLATLGFLFLHLVAHHQHVADGDAFGDADGQIEVGFDGFPDSGSSTSGRHVDDGNGSTGFSSGFLDGTVDGDVENLFASLLRVHASDEAFLAVCVFLALFGVELAGLAGDALGDDAGVLVDQNGHSGLLT</sequence>
<accession>A0A645FGZ6</accession>
<comment type="caution">
    <text evidence="2">The sequence shown here is derived from an EMBL/GenBank/DDBJ whole genome shotgun (WGS) entry which is preliminary data.</text>
</comment>
<reference evidence="2" key="1">
    <citation type="submission" date="2019-08" db="EMBL/GenBank/DDBJ databases">
        <authorList>
            <person name="Kucharzyk K."/>
            <person name="Murdoch R.W."/>
            <person name="Higgins S."/>
            <person name="Loffler F."/>
        </authorList>
    </citation>
    <scope>NUCLEOTIDE SEQUENCE</scope>
</reference>
<evidence type="ECO:0000256" key="1">
    <source>
        <dbReference type="SAM" id="Phobius"/>
    </source>
</evidence>
<feature type="transmembrane region" description="Helical" evidence="1">
    <location>
        <begin position="116"/>
        <end position="136"/>
    </location>
</feature>
<dbReference type="AlphaFoldDB" id="A0A645FGZ6"/>
<evidence type="ECO:0008006" key="3">
    <source>
        <dbReference type="Google" id="ProtNLM"/>
    </source>
</evidence>
<keyword evidence="1" id="KW-1133">Transmembrane helix</keyword>
<evidence type="ECO:0000313" key="2">
    <source>
        <dbReference type="EMBL" id="MPN13607.1"/>
    </source>
</evidence>